<dbReference type="PANTHER" id="PTHR14738:SF29">
    <property type="entry name" value="ZINC FINGER CCCH DOMAIN-CONTAINING PROTEIN 14"/>
    <property type="match status" value="1"/>
</dbReference>
<comment type="subcellular location">
    <subcellularLocation>
        <location evidence="1">Nucleus</location>
    </subcellularLocation>
</comment>
<dbReference type="GeneID" id="13885916"/>
<proteinExistence type="inferred from homology"/>
<dbReference type="GO" id="GO:0008270">
    <property type="term" value="F:zinc ion binding"/>
    <property type="evidence" value="ECO:0007669"/>
    <property type="project" value="UniProtKB-KW"/>
</dbReference>
<feature type="region of interest" description="Disordered" evidence="8">
    <location>
        <begin position="171"/>
        <end position="198"/>
    </location>
</feature>
<dbReference type="InterPro" id="IPR040366">
    <property type="entry name" value="Nab2/ZC3H14"/>
</dbReference>
<evidence type="ECO:0000313" key="14">
    <source>
        <dbReference type="Proteomes" id="UP000005220"/>
    </source>
</evidence>
<dbReference type="Proteomes" id="UP000005220">
    <property type="component" value="Chromosome 1"/>
</dbReference>
<feature type="compositionally biased region" description="Pro residues" evidence="8">
    <location>
        <begin position="106"/>
        <end position="130"/>
    </location>
</feature>
<evidence type="ECO:0000256" key="5">
    <source>
        <dbReference type="ARBA" id="ARBA00022771"/>
    </source>
</evidence>
<evidence type="ECO:0008006" key="15">
    <source>
        <dbReference type="Google" id="ProtNLM"/>
    </source>
</evidence>
<dbReference type="InterPro" id="IPR043094">
    <property type="entry name" value="Nab2/ZC3H14_N_sf"/>
</dbReference>
<dbReference type="Pfam" id="PF18260">
    <property type="entry name" value="Nab2p_Zf1"/>
    <property type="match status" value="1"/>
</dbReference>
<dbReference type="GO" id="GO:0008097">
    <property type="term" value="F:5S rRNA binding"/>
    <property type="evidence" value="ECO:0007669"/>
    <property type="project" value="EnsemblFungi"/>
</dbReference>
<keyword evidence="5" id="KW-0863">Zinc-finger</keyword>
<dbReference type="eggNOG" id="KOG3702">
    <property type="taxonomic scope" value="Eukaryota"/>
</dbReference>
<dbReference type="STRING" id="1071382.H2ANE5"/>
<dbReference type="Gene3D" id="4.10.1000.40">
    <property type="match status" value="3"/>
</dbReference>
<dbReference type="InParanoid" id="H2ANE5"/>
<dbReference type="KEGG" id="kaf:KAFR_0A04600"/>
<dbReference type="FunFam" id="4.10.1000.40:FF:000003">
    <property type="entry name" value="Nuclear polyadenylated RNA-binding protein NAB2"/>
    <property type="match status" value="1"/>
</dbReference>
<evidence type="ECO:0000256" key="6">
    <source>
        <dbReference type="ARBA" id="ARBA00022833"/>
    </source>
</evidence>
<dbReference type="RefSeq" id="XP_003955030.1">
    <property type="nucleotide sequence ID" value="XM_003954981.1"/>
</dbReference>
<protein>
    <recommendedName>
        <fullName evidence="15">C3H1-type domain-containing protein</fullName>
    </recommendedName>
</protein>
<dbReference type="GO" id="GO:0008312">
    <property type="term" value="F:7S RNA binding"/>
    <property type="evidence" value="ECO:0007669"/>
    <property type="project" value="EnsemblFungi"/>
</dbReference>
<dbReference type="Pfam" id="PF21457">
    <property type="entry name" value="zf-CCCH_2-like_3"/>
    <property type="match status" value="1"/>
</dbReference>
<dbReference type="GO" id="GO:0045945">
    <property type="term" value="P:positive regulation of transcription by RNA polymerase III"/>
    <property type="evidence" value="ECO:0007669"/>
    <property type="project" value="EnsemblFungi"/>
</dbReference>
<evidence type="ECO:0000256" key="7">
    <source>
        <dbReference type="ARBA" id="ARBA00023242"/>
    </source>
</evidence>
<feature type="domain" description="Nuclear abundant poly(A) RNA-binding protein Nab2 N-terminal" evidence="9">
    <location>
        <begin position="1"/>
        <end position="100"/>
    </location>
</feature>
<evidence type="ECO:0000256" key="3">
    <source>
        <dbReference type="ARBA" id="ARBA00022723"/>
    </source>
</evidence>
<dbReference type="InterPro" id="IPR048410">
    <property type="entry name" value="Znf-CCCH_2-like_3"/>
</dbReference>
<evidence type="ECO:0000256" key="1">
    <source>
        <dbReference type="ARBA" id="ARBA00004123"/>
    </source>
</evidence>
<dbReference type="AlphaFoldDB" id="H2ANE5"/>
<feature type="domain" description="RNA-binding Nab2-type zinc finger" evidence="11">
    <location>
        <begin position="246"/>
        <end position="274"/>
    </location>
</feature>
<keyword evidence="7" id="KW-0539">Nucleus</keyword>
<dbReference type="GO" id="GO:0000049">
    <property type="term" value="F:tRNA binding"/>
    <property type="evidence" value="ECO:0007669"/>
    <property type="project" value="EnsemblFungi"/>
</dbReference>
<dbReference type="GO" id="GO:0005737">
    <property type="term" value="C:cytoplasm"/>
    <property type="evidence" value="ECO:0007669"/>
    <property type="project" value="EnsemblFungi"/>
</dbReference>
<dbReference type="InterPro" id="IPR021083">
    <property type="entry name" value="Nab2_N"/>
</dbReference>
<evidence type="ECO:0000256" key="2">
    <source>
        <dbReference type="ARBA" id="ARBA00008423"/>
    </source>
</evidence>
<feature type="domain" description="Nuclear polyadenylated RNA-binding 2 protein CCCH zinc finger 1" evidence="10">
    <location>
        <begin position="217"/>
        <end position="243"/>
    </location>
</feature>
<dbReference type="Pfam" id="PF14608">
    <property type="entry name" value="zf-CCCH_2"/>
    <property type="match status" value="4"/>
</dbReference>
<dbReference type="GO" id="GO:1900152">
    <property type="term" value="P:negative regulation of nuclear-transcribed mRNA catabolic process, deadenylation-dependent decay"/>
    <property type="evidence" value="ECO:0007669"/>
    <property type="project" value="EnsemblFungi"/>
</dbReference>
<accession>H2ANE5</accession>
<dbReference type="Pfam" id="PF21803">
    <property type="entry name" value="Nab2-zf4"/>
    <property type="match status" value="1"/>
</dbReference>
<gene>
    <name evidence="13" type="primary">KAFR0A04600</name>
    <name evidence="13" type="ORF">KAFR_0A04600</name>
</gene>
<dbReference type="HOGENOM" id="CLU_037973_1_0_1"/>
<evidence type="ECO:0000313" key="13">
    <source>
        <dbReference type="EMBL" id="CCF55895.1"/>
    </source>
</evidence>
<dbReference type="Pfam" id="PF11517">
    <property type="entry name" value="Nab2"/>
    <property type="match status" value="1"/>
</dbReference>
<organism evidence="13 14">
    <name type="scientific">Kazachstania africana (strain ATCC 22294 / BCRC 22015 / CBS 2517 / CECT 1963 / NBRC 1671 / NRRL Y-8276)</name>
    <name type="common">Yeast</name>
    <name type="synonym">Kluyveromyces africanus</name>
    <dbReference type="NCBI Taxonomy" id="1071382"/>
    <lineage>
        <taxon>Eukaryota</taxon>
        <taxon>Fungi</taxon>
        <taxon>Dikarya</taxon>
        <taxon>Ascomycota</taxon>
        <taxon>Saccharomycotina</taxon>
        <taxon>Saccharomycetes</taxon>
        <taxon>Saccharomycetales</taxon>
        <taxon>Saccharomycetaceae</taxon>
        <taxon>Kazachstania</taxon>
    </lineage>
</organism>
<dbReference type="FunFam" id="4.10.1000.40:FF:000005">
    <property type="entry name" value="Polyadenylated RNA binding protein"/>
    <property type="match status" value="1"/>
</dbReference>
<reference evidence="13 14" key="1">
    <citation type="journal article" date="2011" name="Proc. Natl. Acad. Sci. U.S.A.">
        <title>Evolutionary erosion of yeast sex chromosomes by mating-type switching accidents.</title>
        <authorList>
            <person name="Gordon J.L."/>
            <person name="Armisen D."/>
            <person name="Proux-Wera E."/>
            <person name="Oheigeartaigh S.S."/>
            <person name="Byrne K.P."/>
            <person name="Wolfe K.H."/>
        </authorList>
    </citation>
    <scope>NUCLEOTIDE SEQUENCE [LARGE SCALE GENOMIC DNA]</scope>
    <source>
        <strain evidence="14">ATCC 22294 / BCRC 22015 / CBS 2517 / CECT 1963 / NBRC 1671 / NRRL Y-8276</strain>
    </source>
</reference>
<evidence type="ECO:0000259" key="9">
    <source>
        <dbReference type="Pfam" id="PF11517"/>
    </source>
</evidence>
<dbReference type="EMBL" id="HE650821">
    <property type="protein sequence ID" value="CCF55895.1"/>
    <property type="molecule type" value="Genomic_DNA"/>
</dbReference>
<keyword evidence="6" id="KW-0862">Zinc</keyword>
<feature type="domain" description="Nab2 type CCCH zinc finger 4" evidence="12">
    <location>
        <begin position="324"/>
        <end position="352"/>
    </location>
</feature>
<dbReference type="PANTHER" id="PTHR14738">
    <property type="entry name" value="ZINC FINGER CCCH DOMAIN-CONTAINING PROTEIN 14"/>
    <property type="match status" value="1"/>
</dbReference>
<dbReference type="Gene3D" id="1.10.340.40">
    <property type="entry name" value="Nuclear abundant poly(A) RNA-bind protein 2, N-terminal domain"/>
    <property type="match status" value="1"/>
</dbReference>
<keyword evidence="14" id="KW-1185">Reference proteome</keyword>
<dbReference type="GO" id="GO:0005634">
    <property type="term" value="C:nucleus"/>
    <property type="evidence" value="ECO:0007669"/>
    <property type="project" value="UniProtKB-SubCell"/>
</dbReference>
<evidence type="ECO:0000259" key="12">
    <source>
        <dbReference type="Pfam" id="PF21803"/>
    </source>
</evidence>
<dbReference type="GO" id="GO:0033204">
    <property type="term" value="F:ribonuclease P RNA binding"/>
    <property type="evidence" value="ECO:0007669"/>
    <property type="project" value="EnsemblFungi"/>
</dbReference>
<dbReference type="OrthoDB" id="438553at2759"/>
<evidence type="ECO:0000259" key="10">
    <source>
        <dbReference type="Pfam" id="PF18260"/>
    </source>
</evidence>
<dbReference type="GO" id="GO:0016973">
    <property type="term" value="P:poly(A)+ mRNA export from nucleus"/>
    <property type="evidence" value="ECO:0007669"/>
    <property type="project" value="EnsemblFungi"/>
</dbReference>
<dbReference type="InterPro" id="IPR041044">
    <property type="entry name" value="Nab2p_Zf1"/>
</dbReference>
<dbReference type="FunCoup" id="H2ANE5">
    <property type="interactions" value="277"/>
</dbReference>
<evidence type="ECO:0000256" key="4">
    <source>
        <dbReference type="ARBA" id="ARBA00022737"/>
    </source>
</evidence>
<keyword evidence="4" id="KW-0677">Repeat</keyword>
<feature type="region of interest" description="Disordered" evidence="8">
    <location>
        <begin position="96"/>
        <end position="133"/>
    </location>
</feature>
<keyword evidence="3" id="KW-0479">Metal-binding</keyword>
<comment type="similarity">
    <text evidence="2">Belongs to the ZC3H14 family.</text>
</comment>
<dbReference type="GO" id="GO:0008143">
    <property type="term" value="F:poly(A) binding"/>
    <property type="evidence" value="ECO:0007669"/>
    <property type="project" value="EnsemblFungi"/>
</dbReference>
<sequence>MSEQQYTESLKVIVAEKLKGVENFTEDVNYVAEYIVLLIVNGGTLESIVQELSTLFDAISTDALTNVVQTAFFALEALQQGETTESIVSKIQAMNVQQTQQETPPQTLPPVPAPAPAPVQEPVQPQPQLPSQPVSAFSGIVSAEPIPQSTDISMDMEEKIVPVADFKPRFSNRGGINKRGRGGRGASSRGGSRFANNGNRYNPLARALGMADSNNVNFTRQKKEGRCKLFPHCPLGRSCPHAHPTKPCSEYPNCPKPPGTCEYLHPNEDEELMKEIERTREEFQKRKEALLASRQKPVQTGIVLCKFGVLCSNPMCPFGHPTPANEDAKVIDLMWCKNNLKCEDPNCTKAHSSLSKIRQVEPMGRPQVTPTPVPPQRAPVEKSLEQCKFGAKCTNKRCKYRHARSHIMCREGAACTRIDCFFGHPINEDCRFGVDCKNATCLFKHPEGRVVQPPSAKAGEPQLVSNWNTAQNVATNERMFALPDASNIEPAPRQETFAFAPQSHAENDTEMN</sequence>
<evidence type="ECO:0000259" key="11">
    <source>
        <dbReference type="Pfam" id="PF21457"/>
    </source>
</evidence>
<dbReference type="InterPro" id="IPR049017">
    <property type="entry name" value="Nab2_Znf4"/>
</dbReference>
<evidence type="ECO:0000256" key="8">
    <source>
        <dbReference type="SAM" id="MobiDB-lite"/>
    </source>
</evidence>
<feature type="compositionally biased region" description="Low complexity" evidence="8">
    <location>
        <begin position="96"/>
        <end position="105"/>
    </location>
</feature>
<name>H2ANE5_KAZAF</name>
<dbReference type="GO" id="GO:0160091">
    <property type="term" value="P:spliceosome-depend formation of circular RNA"/>
    <property type="evidence" value="ECO:0007669"/>
    <property type="project" value="EnsemblFungi"/>
</dbReference>